<dbReference type="OrthoDB" id="383133at2157"/>
<dbReference type="Proteomes" id="UP000728647">
    <property type="component" value="Unassembled WGS sequence"/>
</dbReference>
<accession>A0A8J8KH54</accession>
<protein>
    <submittedName>
        <fullName evidence="1">Uncharacterized protein</fullName>
    </submittedName>
</protein>
<sequence length="162" mass="17400">MTNVREDGELSERSHQSMAPAYSPSAVTLASSWSSPLYATLYEGEFKGWQIKVTAGVRYRGNLGGGEIKMDFTFQIGDVSFELWSVSLSRGEDGTLCGKPKTHPAVPIEVEPCIDVHWSGGTAVQLGGSIDVCTVDACGSFADCQVCKGIGISRWIDFGELV</sequence>
<comment type="caution">
    <text evidence="1">The sequence shown here is derived from an EMBL/GenBank/DDBJ whole genome shotgun (WGS) entry which is preliminary data.</text>
</comment>
<evidence type="ECO:0000313" key="2">
    <source>
        <dbReference type="Proteomes" id="UP000728647"/>
    </source>
</evidence>
<reference evidence="1" key="1">
    <citation type="submission" date="2020-06" db="EMBL/GenBank/DDBJ databases">
        <title>Haloterrigena sp. nov., an extremely halophilic archaeon isolated from a saline sediment.</title>
        <authorList>
            <person name="Liu B.-B."/>
        </authorList>
    </citation>
    <scope>NUCLEOTIDE SEQUENCE</scope>
    <source>
        <strain evidence="1">SYSU A121-1</strain>
    </source>
</reference>
<dbReference type="RefSeq" id="WP_174702855.1">
    <property type="nucleotide sequence ID" value="NZ_JABURA010000001.1"/>
</dbReference>
<proteinExistence type="predicted"/>
<organism evidence="1 2">
    <name type="scientific">Haloterrigena gelatinilytica</name>
    <dbReference type="NCBI Taxonomy" id="2741724"/>
    <lineage>
        <taxon>Archaea</taxon>
        <taxon>Methanobacteriati</taxon>
        <taxon>Methanobacteriota</taxon>
        <taxon>Stenosarchaea group</taxon>
        <taxon>Halobacteria</taxon>
        <taxon>Halobacteriales</taxon>
        <taxon>Natrialbaceae</taxon>
        <taxon>Haloterrigena</taxon>
    </lineage>
</organism>
<gene>
    <name evidence="1" type="ORF">HT576_19480</name>
</gene>
<dbReference type="EMBL" id="JABURA010000001">
    <property type="protein sequence ID" value="NUB93191.1"/>
    <property type="molecule type" value="Genomic_DNA"/>
</dbReference>
<evidence type="ECO:0000313" key="1">
    <source>
        <dbReference type="EMBL" id="NUB93191.1"/>
    </source>
</evidence>
<dbReference type="AlphaFoldDB" id="A0A8J8KH54"/>
<name>A0A8J8KH54_9EURY</name>